<proteinExistence type="predicted"/>
<accession>A0A921HMB9</accession>
<dbReference type="Proteomes" id="UP000780768">
    <property type="component" value="Unassembled WGS sequence"/>
</dbReference>
<sequence length="221" mass="25522">FEYGGRKILYSGDYSLHETPLTGNCQIPDTDIDILILCGIHAKHPRHSAVSESLKYQKYEMLYYLNSGYNIYCYVPQLSKGVEMLTLLNTQLSEDINIYIDEKIYAVVGGLENLNRQILRKNNYCLSSQTPPSGRHIILSTRRRRSVPVWYKYINGDFSLHDSFDETIDFIKKVNPKMAVIVHSPGFDSPAVETVEQYLMFDAQCRTQFIFPEEQQLYILG</sequence>
<dbReference type="SUPFAM" id="SSF56281">
    <property type="entry name" value="Metallo-hydrolase/oxidoreductase"/>
    <property type="match status" value="1"/>
</dbReference>
<comment type="caution">
    <text evidence="1">The sequence shown here is derived from an EMBL/GenBank/DDBJ whole genome shotgun (WGS) entry which is preliminary data.</text>
</comment>
<organism evidence="1 2">
    <name type="scientific">Megamonas hypermegale</name>
    <dbReference type="NCBI Taxonomy" id="158847"/>
    <lineage>
        <taxon>Bacteria</taxon>
        <taxon>Bacillati</taxon>
        <taxon>Bacillota</taxon>
        <taxon>Negativicutes</taxon>
        <taxon>Selenomonadales</taxon>
        <taxon>Selenomonadaceae</taxon>
        <taxon>Megamonas</taxon>
    </lineage>
</organism>
<dbReference type="EMBL" id="DYVR01000097">
    <property type="protein sequence ID" value="HJF84724.1"/>
    <property type="molecule type" value="Genomic_DNA"/>
</dbReference>
<dbReference type="AlphaFoldDB" id="A0A921HMB9"/>
<name>A0A921HMB9_9FIRM</name>
<gene>
    <name evidence="1" type="ORF">K8V65_03570</name>
</gene>
<evidence type="ECO:0000313" key="2">
    <source>
        <dbReference type="Proteomes" id="UP000780768"/>
    </source>
</evidence>
<dbReference type="InterPro" id="IPR036866">
    <property type="entry name" value="RibonucZ/Hydroxyglut_hydro"/>
</dbReference>
<reference evidence="1" key="2">
    <citation type="submission" date="2021-09" db="EMBL/GenBank/DDBJ databases">
        <authorList>
            <person name="Gilroy R."/>
        </authorList>
    </citation>
    <scope>NUCLEOTIDE SEQUENCE</scope>
    <source>
        <strain evidence="1">7318</strain>
    </source>
</reference>
<feature type="non-terminal residue" evidence="1">
    <location>
        <position position="1"/>
    </location>
</feature>
<protein>
    <submittedName>
        <fullName evidence="1">Uncharacterized protein</fullName>
    </submittedName>
</protein>
<reference evidence="1" key="1">
    <citation type="journal article" date="2021" name="PeerJ">
        <title>Extensive microbial diversity within the chicken gut microbiome revealed by metagenomics and culture.</title>
        <authorList>
            <person name="Gilroy R."/>
            <person name="Ravi A."/>
            <person name="Getino M."/>
            <person name="Pursley I."/>
            <person name="Horton D.L."/>
            <person name="Alikhan N.F."/>
            <person name="Baker D."/>
            <person name="Gharbi K."/>
            <person name="Hall N."/>
            <person name="Watson M."/>
            <person name="Adriaenssens E.M."/>
            <person name="Foster-Nyarko E."/>
            <person name="Jarju S."/>
            <person name="Secka A."/>
            <person name="Antonio M."/>
            <person name="Oren A."/>
            <person name="Chaudhuri R.R."/>
            <person name="La Ragione R."/>
            <person name="Hildebrand F."/>
            <person name="Pallen M.J."/>
        </authorList>
    </citation>
    <scope>NUCLEOTIDE SEQUENCE</scope>
    <source>
        <strain evidence="1">7318</strain>
    </source>
</reference>
<dbReference type="Gene3D" id="3.60.15.10">
    <property type="entry name" value="Ribonuclease Z/Hydroxyacylglutathione hydrolase-like"/>
    <property type="match status" value="1"/>
</dbReference>
<evidence type="ECO:0000313" key="1">
    <source>
        <dbReference type="EMBL" id="HJF84724.1"/>
    </source>
</evidence>